<dbReference type="Proteomes" id="UP000233469">
    <property type="component" value="Unassembled WGS sequence"/>
</dbReference>
<dbReference type="EMBL" id="LLXL01001681">
    <property type="protein sequence ID" value="PKK63300.1"/>
    <property type="molecule type" value="Genomic_DNA"/>
</dbReference>
<evidence type="ECO:0000256" key="1">
    <source>
        <dbReference type="SAM" id="MobiDB-lite"/>
    </source>
</evidence>
<protein>
    <submittedName>
        <fullName evidence="2">Uncharacterized protein</fullName>
    </submittedName>
</protein>
<feature type="non-terminal residue" evidence="2">
    <location>
        <position position="1"/>
    </location>
</feature>
<proteinExistence type="predicted"/>
<comment type="caution">
    <text evidence="2">The sequence shown here is derived from an EMBL/GenBank/DDBJ whole genome shotgun (WGS) entry which is preliminary data.</text>
</comment>
<dbReference type="AlphaFoldDB" id="A0A2N1MNT6"/>
<sequence length="50" mass="5837">ERETDAFLGEVYKKSVSNEIRQRNREKKLLRESAIQDSSSVTKDKKSQSH</sequence>
<evidence type="ECO:0000313" key="3">
    <source>
        <dbReference type="Proteomes" id="UP000233469"/>
    </source>
</evidence>
<evidence type="ECO:0000313" key="2">
    <source>
        <dbReference type="EMBL" id="PKK63300.1"/>
    </source>
</evidence>
<feature type="non-terminal residue" evidence="2">
    <location>
        <position position="50"/>
    </location>
</feature>
<feature type="region of interest" description="Disordered" evidence="1">
    <location>
        <begin position="31"/>
        <end position="50"/>
    </location>
</feature>
<reference evidence="2 3" key="1">
    <citation type="submission" date="2016-04" db="EMBL/GenBank/DDBJ databases">
        <title>Genome analyses suggest a sexual origin of heterokaryosis in a supposedly ancient asexual fungus.</title>
        <authorList>
            <person name="Ropars J."/>
            <person name="Sedzielewska K."/>
            <person name="Noel J."/>
            <person name="Charron P."/>
            <person name="Farinelli L."/>
            <person name="Marton T."/>
            <person name="Kruger M."/>
            <person name="Pelin A."/>
            <person name="Brachmann A."/>
            <person name="Corradi N."/>
        </authorList>
    </citation>
    <scope>NUCLEOTIDE SEQUENCE [LARGE SCALE GENOMIC DNA]</scope>
    <source>
        <strain evidence="2 3">C2</strain>
    </source>
</reference>
<gene>
    <name evidence="2" type="ORF">RhiirC2_758404</name>
</gene>
<accession>A0A2N1MNT6</accession>
<name>A0A2N1MNT6_9GLOM</name>
<reference evidence="2 3" key="2">
    <citation type="submission" date="2017-10" db="EMBL/GenBank/DDBJ databases">
        <title>Extensive intraspecific genome diversity in a model arbuscular mycorrhizal fungus.</title>
        <authorList>
            <person name="Chen E.C.H."/>
            <person name="Morin E."/>
            <person name="Baudet D."/>
            <person name="Noel J."/>
            <person name="Ndikumana S."/>
            <person name="Charron P."/>
            <person name="St-Onge C."/>
            <person name="Giorgi J."/>
            <person name="Grigoriev I.V."/>
            <person name="Roux C."/>
            <person name="Martin F.M."/>
            <person name="Corradi N."/>
        </authorList>
    </citation>
    <scope>NUCLEOTIDE SEQUENCE [LARGE SCALE GENOMIC DNA]</scope>
    <source>
        <strain evidence="2 3">C2</strain>
    </source>
</reference>
<organism evidence="2 3">
    <name type="scientific">Rhizophagus irregularis</name>
    <dbReference type="NCBI Taxonomy" id="588596"/>
    <lineage>
        <taxon>Eukaryota</taxon>
        <taxon>Fungi</taxon>
        <taxon>Fungi incertae sedis</taxon>
        <taxon>Mucoromycota</taxon>
        <taxon>Glomeromycotina</taxon>
        <taxon>Glomeromycetes</taxon>
        <taxon>Glomerales</taxon>
        <taxon>Glomeraceae</taxon>
        <taxon>Rhizophagus</taxon>
    </lineage>
</organism>